<sequence length="217" mass="24296">MSPFSGLSWLFNLDGTFLGFVGADSTTAKAIYLDVEGEVLTIKLPKEGRAILRSHLKPGDYLRCLGRTKFDGSTIKLKAYHILTFPPLPNNTDRHFSPPLSEADPLCKRTAVRHPSLSSQPTPSSPPSLKIQVCRKSGCQKRGGRELVEALQQAIRDRDLQSQVEIQHTGCQKRCSEAPTFTIMPGRYRYSRVKLSHLPEMLDRHFAPTKPTRPDPM</sequence>
<organism evidence="1 2">
    <name type="scientific">Thermoleptolyngbya sichuanensis A183</name>
    <dbReference type="NCBI Taxonomy" id="2737172"/>
    <lineage>
        <taxon>Bacteria</taxon>
        <taxon>Bacillati</taxon>
        <taxon>Cyanobacteriota</taxon>
        <taxon>Cyanophyceae</taxon>
        <taxon>Oculatellales</taxon>
        <taxon>Oculatellaceae</taxon>
        <taxon>Thermoleptolyngbya</taxon>
        <taxon>Thermoleptolyngbya sichuanensis</taxon>
    </lineage>
</organism>
<dbReference type="Pfam" id="PF01257">
    <property type="entry name" value="2Fe-2S_thioredx"/>
    <property type="match status" value="1"/>
</dbReference>
<evidence type="ECO:0000313" key="1">
    <source>
        <dbReference type="EMBL" id="QKD82760.1"/>
    </source>
</evidence>
<dbReference type="EMBL" id="CP053661">
    <property type="protein sequence ID" value="QKD82760.1"/>
    <property type="molecule type" value="Genomic_DNA"/>
</dbReference>
<accession>A0A6M8BES1</accession>
<name>A0A6M8BES1_9CYAN</name>
<keyword evidence="2" id="KW-1185">Reference proteome</keyword>
<dbReference type="CDD" id="cd02980">
    <property type="entry name" value="TRX_Fd_family"/>
    <property type="match status" value="1"/>
</dbReference>
<protein>
    <submittedName>
        <fullName evidence="1">(2Fe-2S) ferredoxin domain-containing protein</fullName>
    </submittedName>
</protein>
<dbReference type="AlphaFoldDB" id="A0A6M8BES1"/>
<dbReference type="Gene3D" id="3.40.30.10">
    <property type="entry name" value="Glutaredoxin"/>
    <property type="match status" value="1"/>
</dbReference>
<gene>
    <name evidence="1" type="ORF">HPC62_11710</name>
</gene>
<reference evidence="1 2" key="1">
    <citation type="submission" date="2020-05" db="EMBL/GenBank/DDBJ databases">
        <title>Complete genome sequence of of a novel Thermoleptolyngbya strain isolated from hot springs of Ganzi, Sichuan China.</title>
        <authorList>
            <person name="Tang J."/>
            <person name="Daroch M."/>
            <person name="Li L."/>
            <person name="Waleron K."/>
            <person name="Waleron M."/>
            <person name="Waleron M."/>
        </authorList>
    </citation>
    <scope>NUCLEOTIDE SEQUENCE [LARGE SCALE GENOMIC DNA]</scope>
    <source>
        <strain evidence="1 2">PKUAC-SCTA183</strain>
    </source>
</reference>
<dbReference type="Proteomes" id="UP000505210">
    <property type="component" value="Chromosome"/>
</dbReference>
<dbReference type="RefSeq" id="WP_172355855.1">
    <property type="nucleotide sequence ID" value="NZ_CP053661.1"/>
</dbReference>
<dbReference type="KEGG" id="theu:HPC62_11710"/>
<evidence type="ECO:0000313" key="2">
    <source>
        <dbReference type="Proteomes" id="UP000505210"/>
    </source>
</evidence>
<proteinExistence type="predicted"/>
<dbReference type="InterPro" id="IPR036249">
    <property type="entry name" value="Thioredoxin-like_sf"/>
</dbReference>
<dbReference type="SUPFAM" id="SSF52833">
    <property type="entry name" value="Thioredoxin-like"/>
    <property type="match status" value="1"/>
</dbReference>